<keyword evidence="4" id="KW-1185">Reference proteome</keyword>
<evidence type="ECO:0000313" key="3">
    <source>
        <dbReference type="EMBL" id="CAF3647561.1"/>
    </source>
</evidence>
<sequence length="107" mass="12361">METRIQTSADIGKLTKLRIEFDGVNDNLQLHIPLVEVEVDTYVQRLYYESSNEMFIDFYCHDDNEEDGESTIKRHSLQDGVSQSNISVWSNEDESEDHLEMAVTDTS</sequence>
<feature type="compositionally biased region" description="Polar residues" evidence="1">
    <location>
        <begin position="79"/>
        <end position="90"/>
    </location>
</feature>
<reference evidence="2" key="1">
    <citation type="submission" date="2021-02" db="EMBL/GenBank/DDBJ databases">
        <authorList>
            <person name="Nowell W R."/>
        </authorList>
    </citation>
    <scope>NUCLEOTIDE SEQUENCE</scope>
</reference>
<dbReference type="AlphaFoldDB" id="A0A813WUD7"/>
<proteinExistence type="predicted"/>
<dbReference type="EMBL" id="CAJNOQ010001009">
    <property type="protein sequence ID" value="CAF0859904.1"/>
    <property type="molecule type" value="Genomic_DNA"/>
</dbReference>
<feature type="region of interest" description="Disordered" evidence="1">
    <location>
        <begin position="77"/>
        <end position="107"/>
    </location>
</feature>
<gene>
    <name evidence="2" type="ORF">GPM918_LOCUS6529</name>
    <name evidence="3" type="ORF">SRO942_LOCUS6529</name>
</gene>
<evidence type="ECO:0000313" key="4">
    <source>
        <dbReference type="Proteomes" id="UP000663829"/>
    </source>
</evidence>
<dbReference type="EMBL" id="CAJOBC010001009">
    <property type="protein sequence ID" value="CAF3647561.1"/>
    <property type="molecule type" value="Genomic_DNA"/>
</dbReference>
<protein>
    <submittedName>
        <fullName evidence="2">Uncharacterized protein</fullName>
    </submittedName>
</protein>
<comment type="caution">
    <text evidence="2">The sequence shown here is derived from an EMBL/GenBank/DDBJ whole genome shotgun (WGS) entry which is preliminary data.</text>
</comment>
<dbReference type="Proteomes" id="UP000663829">
    <property type="component" value="Unassembled WGS sequence"/>
</dbReference>
<evidence type="ECO:0000313" key="2">
    <source>
        <dbReference type="EMBL" id="CAF0859904.1"/>
    </source>
</evidence>
<dbReference type="Proteomes" id="UP000681722">
    <property type="component" value="Unassembled WGS sequence"/>
</dbReference>
<evidence type="ECO:0000256" key="1">
    <source>
        <dbReference type="SAM" id="MobiDB-lite"/>
    </source>
</evidence>
<name>A0A813WUD7_9BILA</name>
<organism evidence="2 4">
    <name type="scientific">Didymodactylos carnosus</name>
    <dbReference type="NCBI Taxonomy" id="1234261"/>
    <lineage>
        <taxon>Eukaryota</taxon>
        <taxon>Metazoa</taxon>
        <taxon>Spiralia</taxon>
        <taxon>Gnathifera</taxon>
        <taxon>Rotifera</taxon>
        <taxon>Eurotatoria</taxon>
        <taxon>Bdelloidea</taxon>
        <taxon>Philodinida</taxon>
        <taxon>Philodinidae</taxon>
        <taxon>Didymodactylos</taxon>
    </lineage>
</organism>
<accession>A0A813WUD7</accession>